<evidence type="ECO:0000313" key="2">
    <source>
        <dbReference type="EMBL" id="SVD27959.1"/>
    </source>
</evidence>
<evidence type="ECO:0000256" key="1">
    <source>
        <dbReference type="SAM" id="MobiDB-lite"/>
    </source>
</evidence>
<proteinExistence type="predicted"/>
<gene>
    <name evidence="2" type="ORF">METZ01_LOCUS380813</name>
</gene>
<accession>A0A382U0W8</accession>
<dbReference type="EMBL" id="UINC01140672">
    <property type="protein sequence ID" value="SVD27959.1"/>
    <property type="molecule type" value="Genomic_DNA"/>
</dbReference>
<organism evidence="2">
    <name type="scientific">marine metagenome</name>
    <dbReference type="NCBI Taxonomy" id="408172"/>
    <lineage>
        <taxon>unclassified sequences</taxon>
        <taxon>metagenomes</taxon>
        <taxon>ecological metagenomes</taxon>
    </lineage>
</organism>
<feature type="region of interest" description="Disordered" evidence="1">
    <location>
        <begin position="69"/>
        <end position="90"/>
    </location>
</feature>
<feature type="compositionally biased region" description="Basic and acidic residues" evidence="1">
    <location>
        <begin position="79"/>
        <end position="88"/>
    </location>
</feature>
<sequence length="184" mass="20615">MDDWQKWLLGIGAAGGLYGLLNMEQSPEAVLASGEYDFDPSEGGVPMHTANEFGRSDPLSAYPFARQSTFPEMGSTTDQTERIPRDSPDQMGVMVDGIEVSPFYPSGLERELSDWQLQEGPQFPHYNRMHREITAPIAGRELPDPGYFRGDVAPNPHSGYIPPILDEYRMMQGIHGNPNLWNMR</sequence>
<reference evidence="2" key="1">
    <citation type="submission" date="2018-05" db="EMBL/GenBank/DDBJ databases">
        <authorList>
            <person name="Lanie J.A."/>
            <person name="Ng W.-L."/>
            <person name="Kazmierczak K.M."/>
            <person name="Andrzejewski T.M."/>
            <person name="Davidsen T.M."/>
            <person name="Wayne K.J."/>
            <person name="Tettelin H."/>
            <person name="Glass J.I."/>
            <person name="Rusch D."/>
            <person name="Podicherti R."/>
            <person name="Tsui H.-C.T."/>
            <person name="Winkler M.E."/>
        </authorList>
    </citation>
    <scope>NUCLEOTIDE SEQUENCE</scope>
</reference>
<name>A0A382U0W8_9ZZZZ</name>
<dbReference type="AlphaFoldDB" id="A0A382U0W8"/>
<protein>
    <submittedName>
        <fullName evidence="2">Uncharacterized protein</fullName>
    </submittedName>
</protein>
<feature type="compositionally biased region" description="Polar residues" evidence="1">
    <location>
        <begin position="69"/>
        <end position="78"/>
    </location>
</feature>